<dbReference type="Pfam" id="PF01343">
    <property type="entry name" value="Peptidase_S49"/>
    <property type="match status" value="1"/>
</dbReference>
<dbReference type="Gene3D" id="3.90.226.10">
    <property type="entry name" value="2-enoyl-CoA Hydratase, Chain A, domain 1"/>
    <property type="match status" value="1"/>
</dbReference>
<name>A0A1U7P4W5_9DEIO</name>
<dbReference type="SUPFAM" id="SSF52096">
    <property type="entry name" value="ClpP/crotonase"/>
    <property type="match status" value="1"/>
</dbReference>
<dbReference type="OrthoDB" id="57985at2"/>
<comment type="caution">
    <text evidence="4">The sequence shown here is derived from an EMBL/GenBank/DDBJ whole genome shotgun (WGS) entry which is preliminary data.</text>
</comment>
<evidence type="ECO:0000256" key="1">
    <source>
        <dbReference type="ARBA" id="ARBA00008683"/>
    </source>
</evidence>
<dbReference type="InterPro" id="IPR029045">
    <property type="entry name" value="ClpP/crotonase-like_dom_sf"/>
</dbReference>
<dbReference type="PANTHER" id="PTHR42987:SF4">
    <property type="entry name" value="PROTEASE SOHB-RELATED"/>
    <property type="match status" value="1"/>
</dbReference>
<feature type="region of interest" description="Disordered" evidence="2">
    <location>
        <begin position="538"/>
        <end position="568"/>
    </location>
</feature>
<feature type="domain" description="Peptidase S49" evidence="3">
    <location>
        <begin position="145"/>
        <end position="293"/>
    </location>
</feature>
<feature type="compositionally biased region" description="Polar residues" evidence="2">
    <location>
        <begin position="544"/>
        <end position="556"/>
    </location>
</feature>
<proteinExistence type="inferred from homology"/>
<dbReference type="Proteomes" id="UP000186607">
    <property type="component" value="Unassembled WGS sequence"/>
</dbReference>
<dbReference type="CDD" id="cd07022">
    <property type="entry name" value="S49_Sppa_36K_type"/>
    <property type="match status" value="1"/>
</dbReference>
<evidence type="ECO:0000313" key="4">
    <source>
        <dbReference type="EMBL" id="OLV20213.1"/>
    </source>
</evidence>
<organism evidence="4 5">
    <name type="scientific">Deinococcus marmoris</name>
    <dbReference type="NCBI Taxonomy" id="249408"/>
    <lineage>
        <taxon>Bacteria</taxon>
        <taxon>Thermotogati</taxon>
        <taxon>Deinococcota</taxon>
        <taxon>Deinococci</taxon>
        <taxon>Deinococcales</taxon>
        <taxon>Deinococcaceae</taxon>
        <taxon>Deinococcus</taxon>
    </lineage>
</organism>
<protein>
    <submittedName>
        <fullName evidence="4">Peptidase S49</fullName>
    </submittedName>
</protein>
<dbReference type="EMBL" id="MSTI01000007">
    <property type="protein sequence ID" value="OLV20213.1"/>
    <property type="molecule type" value="Genomic_DNA"/>
</dbReference>
<gene>
    <name evidence="4" type="ORF">BOO71_0000667</name>
</gene>
<evidence type="ECO:0000256" key="2">
    <source>
        <dbReference type="SAM" id="MobiDB-lite"/>
    </source>
</evidence>
<comment type="similarity">
    <text evidence="1">Belongs to the peptidase S49 family.</text>
</comment>
<dbReference type="InterPro" id="IPR033855">
    <property type="entry name" value="Protein_C"/>
</dbReference>
<dbReference type="InterPro" id="IPR002142">
    <property type="entry name" value="Peptidase_S49"/>
</dbReference>
<evidence type="ECO:0000259" key="3">
    <source>
        <dbReference type="Pfam" id="PF01343"/>
    </source>
</evidence>
<sequence>MDPQNPTRSPTRLSGLTSLLGSGAWAIREASHRQLVSDYNTYLKAGPAGHEQIEKLRAARDTRAEVLDSAQAQAPGVAVLALYGTILPRGNMMVELCGAASPHSFAEDVQRAANDPNVTSIILDIDSGGGAVSGIDVAAEAVRRASQIKPTTAVCNTTACSAAYWIAAQAREVVITPAGEMGSIGVIGTHVDESKLMDEAGLVVTYVRSTPGKALGQPTEAMSGDILTDWQSQVDRIHALFIADVALGRKRSEAEVAERWATGAVWFGQEAVTAGLADRVGTLSSVVAEHLQQASDQQARQARSQRRAADPTYGRLSAEADRLDTLLAAPLLLPKDAQTEVVAASQRLWEAVGTVHASHDYLDPDYAALCVRATALQEAAHALATPTPPEAPDMKTVTLTAHDGTVHEIDATPEALQAFLSGQLTAQTALAQTAQAGAVDAALAEANAQVATVMTDLGAAFGLTAEQAINGTGDAWIAAAARAGAVTDYRAALLSELETLAVTVDGNTGAAAQIVKLAGQASLTDLQTTVTAYRDRRDTLVPTGRQSAVPETSTPEVNKPKRSAFNRN</sequence>
<dbReference type="GO" id="GO:0008233">
    <property type="term" value="F:peptidase activity"/>
    <property type="evidence" value="ECO:0007669"/>
    <property type="project" value="InterPro"/>
</dbReference>
<dbReference type="AlphaFoldDB" id="A0A1U7P4W5"/>
<keyword evidence="5" id="KW-1185">Reference proteome</keyword>
<reference evidence="4 5" key="1">
    <citation type="submission" date="2017-01" db="EMBL/GenBank/DDBJ databases">
        <title>Genome Analysis of Deinococcus marmoris KOPRI26562.</title>
        <authorList>
            <person name="Kim J.H."/>
            <person name="Oh H.-M."/>
        </authorList>
    </citation>
    <scope>NUCLEOTIDE SEQUENCE [LARGE SCALE GENOMIC DNA]</scope>
    <source>
        <strain evidence="4 5">KOPRI26562</strain>
    </source>
</reference>
<dbReference type="Gene3D" id="6.20.330.10">
    <property type="match status" value="1"/>
</dbReference>
<dbReference type="RefSeq" id="WP_075830166.1">
    <property type="nucleotide sequence ID" value="NZ_MSTI01000007.1"/>
</dbReference>
<evidence type="ECO:0000313" key="5">
    <source>
        <dbReference type="Proteomes" id="UP000186607"/>
    </source>
</evidence>
<dbReference type="GO" id="GO:0006508">
    <property type="term" value="P:proteolysis"/>
    <property type="evidence" value="ECO:0007669"/>
    <property type="project" value="InterPro"/>
</dbReference>
<dbReference type="STRING" id="249408.BOO71_0000667"/>
<accession>A0A1U7P4W5</accession>
<dbReference type="PANTHER" id="PTHR42987">
    <property type="entry name" value="PEPTIDASE S49"/>
    <property type="match status" value="1"/>
</dbReference>